<accession>A0A5N5X119</accession>
<evidence type="ECO:0000313" key="3">
    <source>
        <dbReference type="Proteomes" id="UP000326565"/>
    </source>
</evidence>
<proteinExistence type="predicted"/>
<keyword evidence="3" id="KW-1185">Reference proteome</keyword>
<dbReference type="OrthoDB" id="3945172at2759"/>
<evidence type="ECO:0000256" key="1">
    <source>
        <dbReference type="SAM" id="MobiDB-lite"/>
    </source>
</evidence>
<gene>
    <name evidence="2" type="ORF">BDV29DRAFT_157871</name>
</gene>
<name>A0A5N5X119_9EURO</name>
<dbReference type="AlphaFoldDB" id="A0A5N5X119"/>
<feature type="compositionally biased region" description="Polar residues" evidence="1">
    <location>
        <begin position="51"/>
        <end position="60"/>
    </location>
</feature>
<reference evidence="2 3" key="1">
    <citation type="submission" date="2019-04" db="EMBL/GenBank/DDBJ databases">
        <title>Friends and foes A comparative genomics study of 23 Aspergillus species from section Flavi.</title>
        <authorList>
            <consortium name="DOE Joint Genome Institute"/>
            <person name="Kjaerbolling I."/>
            <person name="Vesth T."/>
            <person name="Frisvad J.C."/>
            <person name="Nybo J.L."/>
            <person name="Theobald S."/>
            <person name="Kildgaard S."/>
            <person name="Isbrandt T."/>
            <person name="Kuo A."/>
            <person name="Sato A."/>
            <person name="Lyhne E.K."/>
            <person name="Kogle M.E."/>
            <person name="Wiebenga A."/>
            <person name="Kun R.S."/>
            <person name="Lubbers R.J."/>
            <person name="Makela M.R."/>
            <person name="Barry K."/>
            <person name="Chovatia M."/>
            <person name="Clum A."/>
            <person name="Daum C."/>
            <person name="Haridas S."/>
            <person name="He G."/>
            <person name="LaButti K."/>
            <person name="Lipzen A."/>
            <person name="Mondo S."/>
            <person name="Riley R."/>
            <person name="Salamov A."/>
            <person name="Simmons B.A."/>
            <person name="Magnuson J.K."/>
            <person name="Henrissat B."/>
            <person name="Mortensen U.H."/>
            <person name="Larsen T.O."/>
            <person name="Devries R.P."/>
            <person name="Grigoriev I.V."/>
            <person name="Machida M."/>
            <person name="Baker S.E."/>
            <person name="Andersen M.R."/>
        </authorList>
    </citation>
    <scope>NUCLEOTIDE SEQUENCE [LARGE SCALE GENOMIC DNA]</scope>
    <source>
        <strain evidence="2 3">CBS 151.66</strain>
    </source>
</reference>
<protein>
    <submittedName>
        <fullName evidence="2">Uncharacterized protein</fullName>
    </submittedName>
</protein>
<feature type="region of interest" description="Disordered" evidence="1">
    <location>
        <begin position="51"/>
        <end position="140"/>
    </location>
</feature>
<evidence type="ECO:0000313" key="2">
    <source>
        <dbReference type="EMBL" id="KAB8073184.1"/>
    </source>
</evidence>
<dbReference type="Proteomes" id="UP000326565">
    <property type="component" value="Unassembled WGS sequence"/>
</dbReference>
<organism evidence="2 3">
    <name type="scientific">Aspergillus leporis</name>
    <dbReference type="NCBI Taxonomy" id="41062"/>
    <lineage>
        <taxon>Eukaryota</taxon>
        <taxon>Fungi</taxon>
        <taxon>Dikarya</taxon>
        <taxon>Ascomycota</taxon>
        <taxon>Pezizomycotina</taxon>
        <taxon>Eurotiomycetes</taxon>
        <taxon>Eurotiomycetidae</taxon>
        <taxon>Eurotiales</taxon>
        <taxon>Aspergillaceae</taxon>
        <taxon>Aspergillus</taxon>
        <taxon>Aspergillus subgen. Circumdati</taxon>
    </lineage>
</organism>
<feature type="compositionally biased region" description="Basic and acidic residues" evidence="1">
    <location>
        <begin position="86"/>
        <end position="95"/>
    </location>
</feature>
<sequence length="140" mass="15407">MPSSSRLPTPASRLYHLLTPRPPRPCLLSIQSVWQPAALYTPGSVRARLNSSLTQDWKGTSTDDHAVDRRKRGDKTDPTVEGADAGMKDREEADGIAKGNKPQAATEREGVKHQKKAKKEHPKAPEPIIGMNDERAQKGH</sequence>
<dbReference type="EMBL" id="ML732232">
    <property type="protein sequence ID" value="KAB8073184.1"/>
    <property type="molecule type" value="Genomic_DNA"/>
</dbReference>